<sequence length="270" mass="31743">MCKWICILILVTSFNAFAKDKSYSSFCEPVNEYLTSKRLELTWSKNDWDSIKRDTPFSIKVFNSVIPVIDLTDFTLLEPFPENTWFFGSEDKGIAFLITVDRDGQKKLNEINSSPLGPKIIEILNHEQRQKLEMFYQNTVHDIVRKGYEITPSILQCDKIVDEESFKKTVDVNWFENWQTLFIKNAAFNRDTDFVYDINGKDYGVLGKNSFSIIVKESDYRLTIYANFEDSAVVRQHFFNFMHAIKHKEYNLVDWNYFGKEEPKPLTLEP</sequence>
<accession>A0ABN4YQZ3</accession>
<evidence type="ECO:0000256" key="1">
    <source>
        <dbReference type="SAM" id="SignalP"/>
    </source>
</evidence>
<gene>
    <name evidence="2" type="ORF">SJ2017_3000</name>
</gene>
<protein>
    <recommendedName>
        <fullName evidence="4">DUF695 domain-containing protein</fullName>
    </recommendedName>
</protein>
<keyword evidence="3" id="KW-1185">Reference proteome</keyword>
<dbReference type="RefSeq" id="WP_080916284.1">
    <property type="nucleotide sequence ID" value="NZ_CP020472.1"/>
</dbReference>
<organism evidence="2 3">
    <name type="scientific">Shewanella japonica</name>
    <dbReference type="NCBI Taxonomy" id="93973"/>
    <lineage>
        <taxon>Bacteria</taxon>
        <taxon>Pseudomonadati</taxon>
        <taxon>Pseudomonadota</taxon>
        <taxon>Gammaproteobacteria</taxon>
        <taxon>Alteromonadales</taxon>
        <taxon>Shewanellaceae</taxon>
        <taxon>Shewanella</taxon>
    </lineage>
</organism>
<evidence type="ECO:0008006" key="4">
    <source>
        <dbReference type="Google" id="ProtNLM"/>
    </source>
</evidence>
<dbReference type="Proteomes" id="UP000191820">
    <property type="component" value="Chromosome"/>
</dbReference>
<keyword evidence="1" id="KW-0732">Signal</keyword>
<feature type="chain" id="PRO_5045786558" description="DUF695 domain-containing protein" evidence="1">
    <location>
        <begin position="19"/>
        <end position="270"/>
    </location>
</feature>
<feature type="signal peptide" evidence="1">
    <location>
        <begin position="1"/>
        <end position="18"/>
    </location>
</feature>
<dbReference type="EMBL" id="CP020472">
    <property type="protein sequence ID" value="ARD23277.1"/>
    <property type="molecule type" value="Genomic_DNA"/>
</dbReference>
<evidence type="ECO:0000313" key="3">
    <source>
        <dbReference type="Proteomes" id="UP000191820"/>
    </source>
</evidence>
<evidence type="ECO:0000313" key="2">
    <source>
        <dbReference type="EMBL" id="ARD23277.1"/>
    </source>
</evidence>
<proteinExistence type="predicted"/>
<name>A0ABN4YQZ3_9GAMM</name>
<reference evidence="2 3" key="1">
    <citation type="submission" date="2017-03" db="EMBL/GenBank/DDBJ databases">
        <title>Genome sequencing of Shewanella japonica KCTC 22435.</title>
        <authorList>
            <person name="Kim K.M."/>
        </authorList>
    </citation>
    <scope>NUCLEOTIDE SEQUENCE [LARGE SCALE GENOMIC DNA]</scope>
    <source>
        <strain evidence="2 3">KCTC 22435</strain>
    </source>
</reference>